<reference evidence="1" key="1">
    <citation type="submission" date="2022-12" db="EMBL/GenBank/DDBJ databases">
        <title>Paraconexibacter alkalitolerans sp. nov. and Baekduia alba sp. nov., isolated from soil and emended description of the genera Paraconexibacter (Chun et al., 2020) and Baekduia (An et al., 2020).</title>
        <authorList>
            <person name="Vieira S."/>
            <person name="Huber K.J."/>
            <person name="Geppert A."/>
            <person name="Wolf J."/>
            <person name="Neumann-Schaal M."/>
            <person name="Muesken M."/>
            <person name="Overmann J."/>
        </authorList>
    </citation>
    <scope>NUCLEOTIDE SEQUENCE</scope>
    <source>
        <strain evidence="1">AEG42_29</strain>
    </source>
</reference>
<gene>
    <name evidence="1" type="ORF">DSM112329_02904</name>
</gene>
<sequence>MTEDDEDDVIFAESDADAEWYLDELARSLAGSLPDGVHVQRRSDGVGVGAGDDEGITLFRLASGGSVAAWLWTVLDQLQADISEWTTDQWPAPWEQDGRTVVQPYVRVGPHRIELGFTGVGADGVSLRLSPIRRP</sequence>
<proteinExistence type="predicted"/>
<dbReference type="EMBL" id="CP114014">
    <property type="protein sequence ID" value="XAY06043.1"/>
    <property type="molecule type" value="Genomic_DNA"/>
</dbReference>
<dbReference type="RefSeq" id="WP_354697282.1">
    <property type="nucleotide sequence ID" value="NZ_CP114014.1"/>
</dbReference>
<accession>A0AAU7AWN3</accession>
<protein>
    <submittedName>
        <fullName evidence="1">Uncharacterized protein</fullName>
    </submittedName>
</protein>
<name>A0AAU7AWN3_9ACTN</name>
<organism evidence="1">
    <name type="scientific">Paraconexibacter sp. AEG42_29</name>
    <dbReference type="NCBI Taxonomy" id="2997339"/>
    <lineage>
        <taxon>Bacteria</taxon>
        <taxon>Bacillati</taxon>
        <taxon>Actinomycetota</taxon>
        <taxon>Thermoleophilia</taxon>
        <taxon>Solirubrobacterales</taxon>
        <taxon>Paraconexibacteraceae</taxon>
        <taxon>Paraconexibacter</taxon>
    </lineage>
</organism>
<evidence type="ECO:0000313" key="1">
    <source>
        <dbReference type="EMBL" id="XAY06043.1"/>
    </source>
</evidence>
<dbReference type="AlphaFoldDB" id="A0AAU7AWN3"/>
<dbReference type="KEGG" id="parq:DSM112329_02904"/>